<dbReference type="OrthoDB" id="5870380at2759"/>
<dbReference type="STRING" id="29172.A0A0D8XW86"/>
<dbReference type="Proteomes" id="UP000053766">
    <property type="component" value="Unassembled WGS sequence"/>
</dbReference>
<reference evidence="2 3" key="1">
    <citation type="submission" date="2013-11" db="EMBL/GenBank/DDBJ databases">
        <title>Draft genome of the bovine lungworm Dictyocaulus viviparus.</title>
        <authorList>
            <person name="Mitreva M."/>
        </authorList>
    </citation>
    <scope>NUCLEOTIDE SEQUENCE [LARGE SCALE GENOMIC DNA]</scope>
    <source>
        <strain evidence="2 3">HannoverDv2000</strain>
    </source>
</reference>
<evidence type="ECO:0000259" key="1">
    <source>
        <dbReference type="Pfam" id="PF04155"/>
    </source>
</evidence>
<dbReference type="AlphaFoldDB" id="A0A0D8XW86"/>
<accession>A0A0D8XW86</accession>
<dbReference type="Pfam" id="PF04155">
    <property type="entry name" value="Ground-like"/>
    <property type="match status" value="1"/>
</dbReference>
<evidence type="ECO:0000313" key="3">
    <source>
        <dbReference type="Proteomes" id="UP000053766"/>
    </source>
</evidence>
<dbReference type="EMBL" id="KN716252">
    <property type="protein sequence ID" value="KJH48898.1"/>
    <property type="molecule type" value="Genomic_DNA"/>
</dbReference>
<sequence>MIGCSHDLYQELPTISIIKPSAQFLTMLKLSLLILIINVTYQDGLLRKWHQGAVYKEQTRQQIPLNIRQQSQIRTQGFDVVDKFKNTNIKYETPPTKGEGLTRYYYPPHERLPLEKCFYNPSGYVCCNEELNELILKTYAELQASSNFNSCNLQKIANLLQLRSETKFNKSFETIVGFDDFAQKVHFNGDLICKVKLNGRFMLAYATARDVHEEQLSPIGYYANYTPIAKNRYQLNPANVIRI</sequence>
<protein>
    <submittedName>
        <fullName evidence="2">Ground-like domain protein</fullName>
    </submittedName>
</protein>
<dbReference type="PANTHER" id="PTHR31967">
    <property type="entry name" value="GROUNDHOG (HEDGEHOG-LIKE FAMILY)-RELATED"/>
    <property type="match status" value="1"/>
</dbReference>
<feature type="domain" description="Ground-like" evidence="1">
    <location>
        <begin position="123"/>
        <end position="205"/>
    </location>
</feature>
<reference evidence="3" key="2">
    <citation type="journal article" date="2016" name="Sci. Rep.">
        <title>Dictyocaulus viviparus genome, variome and transcriptome elucidate lungworm biology and support future intervention.</title>
        <authorList>
            <person name="McNulty S.N."/>
            <person name="Strube C."/>
            <person name="Rosa B.A."/>
            <person name="Martin J.C."/>
            <person name="Tyagi R."/>
            <person name="Choi Y.J."/>
            <person name="Wang Q."/>
            <person name="Hallsworth Pepin K."/>
            <person name="Zhang X."/>
            <person name="Ozersky P."/>
            <person name="Wilson R.K."/>
            <person name="Sternberg P.W."/>
            <person name="Gasser R.B."/>
            <person name="Mitreva M."/>
        </authorList>
    </citation>
    <scope>NUCLEOTIDE SEQUENCE [LARGE SCALE GENOMIC DNA]</scope>
    <source>
        <strain evidence="3">HannoverDv2000</strain>
    </source>
</reference>
<dbReference type="PANTHER" id="PTHR31967:SF14">
    <property type="entry name" value="GROUND-LIKE DOMAIN-CONTAINING PROTEIN"/>
    <property type="match status" value="1"/>
</dbReference>
<evidence type="ECO:0000313" key="2">
    <source>
        <dbReference type="EMBL" id="KJH48898.1"/>
    </source>
</evidence>
<proteinExistence type="predicted"/>
<dbReference type="InterPro" id="IPR007284">
    <property type="entry name" value="Ground-like_dom"/>
</dbReference>
<gene>
    <name evidence="2" type="ORF">DICVIV_04973</name>
</gene>
<keyword evidence="3" id="KW-1185">Reference proteome</keyword>
<name>A0A0D8XW86_DICVI</name>
<organism evidence="2 3">
    <name type="scientific">Dictyocaulus viviparus</name>
    <name type="common">Bovine lungworm</name>
    <dbReference type="NCBI Taxonomy" id="29172"/>
    <lineage>
        <taxon>Eukaryota</taxon>
        <taxon>Metazoa</taxon>
        <taxon>Ecdysozoa</taxon>
        <taxon>Nematoda</taxon>
        <taxon>Chromadorea</taxon>
        <taxon>Rhabditida</taxon>
        <taxon>Rhabditina</taxon>
        <taxon>Rhabditomorpha</taxon>
        <taxon>Strongyloidea</taxon>
        <taxon>Metastrongylidae</taxon>
        <taxon>Dictyocaulus</taxon>
    </lineage>
</organism>